<dbReference type="Pfam" id="PF00593">
    <property type="entry name" value="TonB_dep_Rec_b-barrel"/>
    <property type="match status" value="1"/>
</dbReference>
<evidence type="ECO:0000256" key="7">
    <source>
        <dbReference type="ARBA" id="ARBA00023065"/>
    </source>
</evidence>
<dbReference type="Pfam" id="PF07715">
    <property type="entry name" value="Plug"/>
    <property type="match status" value="1"/>
</dbReference>
<keyword evidence="5 11" id="KW-0812">Transmembrane</keyword>
<dbReference type="RefSeq" id="WP_142933734.1">
    <property type="nucleotide sequence ID" value="NZ_ML660169.1"/>
</dbReference>
<proteinExistence type="inferred from homology"/>
<reference evidence="16 17" key="1">
    <citation type="submission" date="2019-07" db="EMBL/GenBank/DDBJ databases">
        <title>Draft genome for Aliikangiella sp. M105.</title>
        <authorList>
            <person name="Wang G."/>
        </authorList>
    </citation>
    <scope>NUCLEOTIDE SEQUENCE [LARGE SCALE GENOMIC DNA]</scope>
    <source>
        <strain evidence="16 17">M105</strain>
    </source>
</reference>
<evidence type="ECO:0000256" key="4">
    <source>
        <dbReference type="ARBA" id="ARBA00022496"/>
    </source>
</evidence>
<comment type="similarity">
    <text evidence="11 12">Belongs to the TonB-dependent receptor family.</text>
</comment>
<keyword evidence="7" id="KW-0406">Ion transport</keyword>
<dbReference type="SUPFAM" id="SSF56935">
    <property type="entry name" value="Porins"/>
    <property type="match status" value="1"/>
</dbReference>
<dbReference type="EMBL" id="VIKS01000013">
    <property type="protein sequence ID" value="TQV85049.1"/>
    <property type="molecule type" value="Genomic_DNA"/>
</dbReference>
<evidence type="ECO:0000256" key="2">
    <source>
        <dbReference type="ARBA" id="ARBA00022448"/>
    </source>
</evidence>
<keyword evidence="2 11" id="KW-0813">Transport</keyword>
<keyword evidence="4" id="KW-0410">Iron transport</keyword>
<sequence length="832" mass="92056">MNLTLTSGRIPFAARKTYLAVCTILFSSLLPATGAAEDQVMDDKLMHKSPAPDGQSNVSQPGVYQSQSAENSAGDRQEKQNENLIVVTAQHREENPQDVPISISLFQDKDLQDMAALSINDLGSITPGFETNNASFTQPSYNIRGITTNDFGIGSDPAVAVYVDGVYVGRGGASQANFNDVERVEILKGPQGTLFGRNAAAGSLHVITKKPEKGSSGEFGVTVGDFGRRQINGMFNTEFSDDVYFRASLVSNERDGYIPVVGQRDTGNQDNQSLKMSLLWDYSDATEVLFRVDYDTVSQDAPIVASMNTAIAPANPFGAIESDINSLEERDLWGASLEITSDYSDFTLTYIAAYRTFESSSFEEEDGSANPRFFFATKNNEDQEQASHELRLSSKGDGDLQWTVGATYSWEHAKQAHEVFITTNTLDTFFYTAAGVPPEMIPNLPLGGGLAGFFGSEFSNQLQLLSFLSGLDPATILDMTVAANVNRDWLETTYDDGTYNSVAFYADFTYAMTERLDVTFGIRYTHDKKSFDILTSWDNAFIIPIPGVDPVPFGLVFFDQFNPANKQNDSWDAWTPRLVVDYRWSDNVMTYFSSAKGFKSGGFNSLGVDPAFNEEKIVNNELGLKSSWLDDQLIFNLAIYDYEYEDLQILKLSGPAGTIPTYNVGNADAEGNGYDIDLRWQFNDNFRVTANYGNVQTEYTSYSLFPGETAADDLTGEPLSSIPENKWNIIFDYNLNMGEAGDLAFRFHHNFTDDRVDHTGADQSRHIGDYTLQNARLSYYPADADWEVSIWGTNLGDEEYLLSVGGQGEAIGSPTTTRAEPKMVGIDFRMYF</sequence>
<keyword evidence="17" id="KW-1185">Reference proteome</keyword>
<dbReference type="InterPro" id="IPR000531">
    <property type="entry name" value="Beta-barrel_TonB"/>
</dbReference>
<accession>A0A545U6F1</accession>
<dbReference type="PANTHER" id="PTHR32552">
    <property type="entry name" value="FERRICHROME IRON RECEPTOR-RELATED"/>
    <property type="match status" value="1"/>
</dbReference>
<evidence type="ECO:0000256" key="3">
    <source>
        <dbReference type="ARBA" id="ARBA00022452"/>
    </source>
</evidence>
<name>A0A545U6F1_9GAMM</name>
<evidence type="ECO:0008006" key="18">
    <source>
        <dbReference type="Google" id="ProtNLM"/>
    </source>
</evidence>
<dbReference type="AlphaFoldDB" id="A0A545U6F1"/>
<dbReference type="GO" id="GO:0006826">
    <property type="term" value="P:iron ion transport"/>
    <property type="evidence" value="ECO:0007669"/>
    <property type="project" value="UniProtKB-KW"/>
</dbReference>
<evidence type="ECO:0000256" key="11">
    <source>
        <dbReference type="PROSITE-ProRule" id="PRU01360"/>
    </source>
</evidence>
<evidence type="ECO:0000256" key="6">
    <source>
        <dbReference type="ARBA" id="ARBA00023004"/>
    </source>
</evidence>
<keyword evidence="6" id="KW-0408">Iron</keyword>
<feature type="compositionally biased region" description="Polar residues" evidence="13">
    <location>
        <begin position="54"/>
        <end position="71"/>
    </location>
</feature>
<feature type="domain" description="TonB-dependent receptor plug" evidence="15">
    <location>
        <begin position="96"/>
        <end position="202"/>
    </location>
</feature>
<evidence type="ECO:0000259" key="14">
    <source>
        <dbReference type="Pfam" id="PF00593"/>
    </source>
</evidence>
<evidence type="ECO:0000256" key="9">
    <source>
        <dbReference type="ARBA" id="ARBA00023136"/>
    </source>
</evidence>
<dbReference type="InterPro" id="IPR039426">
    <property type="entry name" value="TonB-dep_rcpt-like"/>
</dbReference>
<evidence type="ECO:0000256" key="10">
    <source>
        <dbReference type="ARBA" id="ARBA00023237"/>
    </source>
</evidence>
<evidence type="ECO:0000256" key="5">
    <source>
        <dbReference type="ARBA" id="ARBA00022692"/>
    </source>
</evidence>
<evidence type="ECO:0000313" key="16">
    <source>
        <dbReference type="EMBL" id="TQV85049.1"/>
    </source>
</evidence>
<evidence type="ECO:0000313" key="17">
    <source>
        <dbReference type="Proteomes" id="UP000315439"/>
    </source>
</evidence>
<dbReference type="Proteomes" id="UP000315439">
    <property type="component" value="Unassembled WGS sequence"/>
</dbReference>
<evidence type="ECO:0000256" key="1">
    <source>
        <dbReference type="ARBA" id="ARBA00004571"/>
    </source>
</evidence>
<feature type="domain" description="TonB-dependent receptor-like beta-barrel" evidence="14">
    <location>
        <begin position="358"/>
        <end position="795"/>
    </location>
</feature>
<dbReference type="InterPro" id="IPR012910">
    <property type="entry name" value="Plug_dom"/>
</dbReference>
<comment type="caution">
    <text evidence="16">The sequence shown here is derived from an EMBL/GenBank/DDBJ whole genome shotgun (WGS) entry which is preliminary data.</text>
</comment>
<dbReference type="InterPro" id="IPR036942">
    <property type="entry name" value="Beta-barrel_TonB_sf"/>
</dbReference>
<organism evidence="16 17">
    <name type="scientific">Aliikangiella coralliicola</name>
    <dbReference type="NCBI Taxonomy" id="2592383"/>
    <lineage>
        <taxon>Bacteria</taxon>
        <taxon>Pseudomonadati</taxon>
        <taxon>Pseudomonadota</taxon>
        <taxon>Gammaproteobacteria</taxon>
        <taxon>Oceanospirillales</taxon>
        <taxon>Pleioneaceae</taxon>
        <taxon>Aliikangiella</taxon>
    </lineage>
</organism>
<feature type="region of interest" description="Disordered" evidence="13">
    <location>
        <begin position="45"/>
        <end position="79"/>
    </location>
</feature>
<keyword evidence="9 11" id="KW-0472">Membrane</keyword>
<dbReference type="Gene3D" id="2.40.170.20">
    <property type="entry name" value="TonB-dependent receptor, beta-barrel domain"/>
    <property type="match status" value="2"/>
</dbReference>
<keyword evidence="3 11" id="KW-1134">Transmembrane beta strand</keyword>
<dbReference type="GO" id="GO:0009279">
    <property type="term" value="C:cell outer membrane"/>
    <property type="evidence" value="ECO:0007669"/>
    <property type="project" value="UniProtKB-SubCell"/>
</dbReference>
<dbReference type="PANTHER" id="PTHR32552:SF81">
    <property type="entry name" value="TONB-DEPENDENT OUTER MEMBRANE RECEPTOR"/>
    <property type="match status" value="1"/>
</dbReference>
<keyword evidence="8 12" id="KW-0798">TonB box</keyword>
<dbReference type="OrthoDB" id="127311at2"/>
<protein>
    <recommendedName>
        <fullName evidence="18">TonB-dependent receptor</fullName>
    </recommendedName>
</protein>
<evidence type="ECO:0000259" key="15">
    <source>
        <dbReference type="Pfam" id="PF07715"/>
    </source>
</evidence>
<gene>
    <name evidence="16" type="ORF">FLL46_21925</name>
</gene>
<evidence type="ECO:0000256" key="12">
    <source>
        <dbReference type="RuleBase" id="RU003357"/>
    </source>
</evidence>
<evidence type="ECO:0000256" key="13">
    <source>
        <dbReference type="SAM" id="MobiDB-lite"/>
    </source>
</evidence>
<dbReference type="PROSITE" id="PS52016">
    <property type="entry name" value="TONB_DEPENDENT_REC_3"/>
    <property type="match status" value="1"/>
</dbReference>
<evidence type="ECO:0000256" key="8">
    <source>
        <dbReference type="ARBA" id="ARBA00023077"/>
    </source>
</evidence>
<keyword evidence="10 11" id="KW-0998">Cell outer membrane</keyword>
<comment type="subcellular location">
    <subcellularLocation>
        <location evidence="1 11">Cell outer membrane</location>
        <topology evidence="1 11">Multi-pass membrane protein</topology>
    </subcellularLocation>
</comment>